<accession>A0A316VE74</accession>
<proteinExistence type="predicted"/>
<dbReference type="PROSITE" id="PS51257">
    <property type="entry name" value="PROKAR_LIPOPROTEIN"/>
    <property type="match status" value="1"/>
</dbReference>
<sequence length="259" mass="29067">MAAKKIVVILGAGPGLGQACGRIFASKGHPVALLSRSMDRLEQLSNAINKEVGDEKRTRPYAVDVTKKEDIENTFKKIAKDFQDAKIHTAIYNAGGLFQIKAFLDLTENDYRNIYNIQVIGALHFSQTFIRSLQQQSEWQEWQKDANVTTSVGNLFFTGATSALRGSAKMSSFSHSSFALRSMTQSIAREFGPQGIHVAHFILDGMVDTERLKEMVPGDFEPNSRLKPDDIAQVYYDTAQQKRSVWAFETDLRPAKEKW</sequence>
<keyword evidence="2" id="KW-1185">Reference proteome</keyword>
<evidence type="ECO:0000313" key="1">
    <source>
        <dbReference type="EMBL" id="PWN34311.1"/>
    </source>
</evidence>
<dbReference type="Proteomes" id="UP000245771">
    <property type="component" value="Unassembled WGS sequence"/>
</dbReference>
<dbReference type="PANTHER" id="PTHR43431">
    <property type="entry name" value="OXIDOREDUCTASE, SHORT CHAIN DEHYDROGENASE/REDUCTASE FAMILY (AFU_ORTHOLOGUE AFUA_5G14000)"/>
    <property type="match status" value="1"/>
</dbReference>
<dbReference type="SUPFAM" id="SSF51735">
    <property type="entry name" value="NAD(P)-binding Rossmann-fold domains"/>
    <property type="match status" value="1"/>
</dbReference>
<organism evidence="1 2">
    <name type="scientific">Meira miltonrushii</name>
    <dbReference type="NCBI Taxonomy" id="1280837"/>
    <lineage>
        <taxon>Eukaryota</taxon>
        <taxon>Fungi</taxon>
        <taxon>Dikarya</taxon>
        <taxon>Basidiomycota</taxon>
        <taxon>Ustilaginomycotina</taxon>
        <taxon>Exobasidiomycetes</taxon>
        <taxon>Exobasidiales</taxon>
        <taxon>Brachybasidiaceae</taxon>
        <taxon>Meira</taxon>
    </lineage>
</organism>
<dbReference type="RefSeq" id="XP_025354613.1">
    <property type="nucleotide sequence ID" value="XM_025499271.1"/>
</dbReference>
<dbReference type="Gene3D" id="3.40.50.720">
    <property type="entry name" value="NAD(P)-binding Rossmann-like Domain"/>
    <property type="match status" value="1"/>
</dbReference>
<dbReference type="PRINTS" id="PR00081">
    <property type="entry name" value="GDHRDH"/>
</dbReference>
<dbReference type="InterPro" id="IPR036291">
    <property type="entry name" value="NAD(P)-bd_dom_sf"/>
</dbReference>
<dbReference type="AlphaFoldDB" id="A0A316VE74"/>
<name>A0A316VE74_9BASI</name>
<dbReference type="GeneID" id="37021052"/>
<evidence type="ECO:0000313" key="2">
    <source>
        <dbReference type="Proteomes" id="UP000245771"/>
    </source>
</evidence>
<protein>
    <submittedName>
        <fullName evidence="1">Oxidoreductase</fullName>
    </submittedName>
</protein>
<dbReference type="PANTHER" id="PTHR43431:SF7">
    <property type="entry name" value="OXIDOREDUCTASE, SHORT CHAIN DEHYDROGENASE_REDUCTASE FAMILY (AFU_ORTHOLOGUE AFUA_5G14000)"/>
    <property type="match status" value="1"/>
</dbReference>
<dbReference type="InterPro" id="IPR002347">
    <property type="entry name" value="SDR_fam"/>
</dbReference>
<gene>
    <name evidence="1" type="ORF">FA14DRAFT_161749</name>
</gene>
<dbReference type="InParanoid" id="A0A316VE74"/>
<dbReference type="OrthoDB" id="5399006at2759"/>
<dbReference type="EMBL" id="KZ819604">
    <property type="protein sequence ID" value="PWN34311.1"/>
    <property type="molecule type" value="Genomic_DNA"/>
</dbReference>
<dbReference type="Pfam" id="PF00106">
    <property type="entry name" value="adh_short"/>
    <property type="match status" value="1"/>
</dbReference>
<dbReference type="STRING" id="1280837.A0A316VE74"/>
<reference evidence="1 2" key="1">
    <citation type="journal article" date="2018" name="Mol. Biol. Evol.">
        <title>Broad Genomic Sampling Reveals a Smut Pathogenic Ancestry of the Fungal Clade Ustilaginomycotina.</title>
        <authorList>
            <person name="Kijpornyongpan T."/>
            <person name="Mondo S.J."/>
            <person name="Barry K."/>
            <person name="Sandor L."/>
            <person name="Lee J."/>
            <person name="Lipzen A."/>
            <person name="Pangilinan J."/>
            <person name="LaButti K."/>
            <person name="Hainaut M."/>
            <person name="Henrissat B."/>
            <person name="Grigoriev I.V."/>
            <person name="Spatafora J.W."/>
            <person name="Aime M.C."/>
        </authorList>
    </citation>
    <scope>NUCLEOTIDE SEQUENCE [LARGE SCALE GENOMIC DNA]</scope>
    <source>
        <strain evidence="1 2">MCA 3882</strain>
    </source>
</reference>